<evidence type="ECO:0000256" key="6">
    <source>
        <dbReference type="ARBA" id="ARBA00023157"/>
    </source>
</evidence>
<evidence type="ECO:0000256" key="11">
    <source>
        <dbReference type="SAM" id="Phobius"/>
    </source>
</evidence>
<dbReference type="PANTHER" id="PTHR12120">
    <property type="entry name" value="TNFR-CYS DOMAIN-CONTAINING PROTEIN"/>
    <property type="match status" value="1"/>
</dbReference>
<name>A0A3L5TUL3_MYTGA</name>
<dbReference type="GO" id="GO:0046330">
    <property type="term" value="P:positive regulation of JNK cascade"/>
    <property type="evidence" value="ECO:0007669"/>
    <property type="project" value="InterPro"/>
</dbReference>
<accession>A0A3L5TUL3</accession>
<comment type="caution">
    <text evidence="13">The sequence shown here is derived from an EMBL/GenBank/DDBJ whole genome shotgun (WGS) entry which is preliminary data.</text>
</comment>
<dbReference type="EMBL" id="KV582190">
    <property type="protein sequence ID" value="OPL33609.1"/>
    <property type="molecule type" value="Genomic_DNA"/>
</dbReference>
<keyword evidence="6" id="KW-1015">Disulfide bond</keyword>
<dbReference type="GO" id="GO:0038023">
    <property type="term" value="F:signaling receptor activity"/>
    <property type="evidence" value="ECO:0007669"/>
    <property type="project" value="InterPro"/>
</dbReference>
<feature type="domain" description="TNFR-Cys" evidence="12">
    <location>
        <begin position="175"/>
        <end position="215"/>
    </location>
</feature>
<feature type="region of interest" description="Disordered" evidence="10">
    <location>
        <begin position="315"/>
        <end position="336"/>
    </location>
</feature>
<dbReference type="Proteomes" id="UP000266721">
    <property type="component" value="Unassembled WGS sequence"/>
</dbReference>
<keyword evidence="3" id="KW-0677">Repeat</keyword>
<protein>
    <recommendedName>
        <fullName evidence="12">TNFR-Cys domain-containing protein</fullName>
    </recommendedName>
</protein>
<dbReference type="InterPro" id="IPR001368">
    <property type="entry name" value="TNFR/NGFR_Cys_rich_reg"/>
</dbReference>
<dbReference type="PROSITE" id="PS50050">
    <property type="entry name" value="TNFR_NGFR_2"/>
    <property type="match status" value="1"/>
</dbReference>
<evidence type="ECO:0000256" key="5">
    <source>
        <dbReference type="ARBA" id="ARBA00023136"/>
    </source>
</evidence>
<gene>
    <name evidence="13" type="ORF">AM593_09345</name>
</gene>
<evidence type="ECO:0000256" key="10">
    <source>
        <dbReference type="SAM" id="MobiDB-lite"/>
    </source>
</evidence>
<proteinExistence type="predicted"/>
<evidence type="ECO:0000256" key="9">
    <source>
        <dbReference type="PROSITE-ProRule" id="PRU00206"/>
    </source>
</evidence>
<dbReference type="PANTHER" id="PTHR12120:SF10">
    <property type="entry name" value="TNFR-CYS DOMAIN-CONTAINING PROTEIN"/>
    <property type="match status" value="1"/>
</dbReference>
<organism evidence="13 14">
    <name type="scientific">Mytilus galloprovincialis</name>
    <name type="common">Mediterranean mussel</name>
    <dbReference type="NCBI Taxonomy" id="29158"/>
    <lineage>
        <taxon>Eukaryota</taxon>
        <taxon>Metazoa</taxon>
        <taxon>Spiralia</taxon>
        <taxon>Lophotrochozoa</taxon>
        <taxon>Mollusca</taxon>
        <taxon>Bivalvia</taxon>
        <taxon>Autobranchia</taxon>
        <taxon>Pteriomorphia</taxon>
        <taxon>Mytilida</taxon>
        <taxon>Mytiloidea</taxon>
        <taxon>Mytilidae</taxon>
        <taxon>Mytilinae</taxon>
        <taxon>Mytilus</taxon>
    </lineage>
</organism>
<feature type="compositionally biased region" description="Basic and acidic residues" evidence="10">
    <location>
        <begin position="348"/>
        <end position="358"/>
    </location>
</feature>
<evidence type="ECO:0000313" key="13">
    <source>
        <dbReference type="EMBL" id="OPL33609.1"/>
    </source>
</evidence>
<evidence type="ECO:0000256" key="7">
    <source>
        <dbReference type="ARBA" id="ARBA00023170"/>
    </source>
</evidence>
<keyword evidence="5 11" id="KW-0472">Membrane</keyword>
<feature type="repeat" description="TNFR-Cys" evidence="9">
    <location>
        <begin position="175"/>
        <end position="215"/>
    </location>
</feature>
<sequence length="389" mass="43586">MIGNASMGISYRLRDIYPVSFCYKYVQQRIIVRLTIHWIKLDGRIIFTTNIYSAYTAPAGSLNDFDRGSSGCVKGKQYYDFDQEKCRRCPRCRKATNHLQFVSCKLSCERNIRISPEFGALDCYPCYCKLGVKFNNGYSGRCSECPICNTHGHINKSKEIPTDEFHGAFDCYPCICDPGYFGNALTHHQCTECLDCHGQNKQFKTNCTQTTDSECGDCLIGYTKSWMEHAACVKIETTIVTPKLSSTPETRNLPAKEDNGHAKKSQTILVVILMISTFSAFGVIFLVYYVIKHSSCCSKAYYNVTASTSAATLTSRSSMNKNDNSPGQMSSGSSNSAGNVLLSERTDFEPSEDPHLECDGLLTENHPQNVRRTSDDKNIYYIIQKVSIL</sequence>
<evidence type="ECO:0000256" key="1">
    <source>
        <dbReference type="ARBA" id="ARBA00004167"/>
    </source>
</evidence>
<evidence type="ECO:0000256" key="3">
    <source>
        <dbReference type="ARBA" id="ARBA00022737"/>
    </source>
</evidence>
<dbReference type="GO" id="GO:0005886">
    <property type="term" value="C:plasma membrane"/>
    <property type="evidence" value="ECO:0007669"/>
    <property type="project" value="TreeGrafter"/>
</dbReference>
<feature type="non-terminal residue" evidence="13">
    <location>
        <position position="1"/>
    </location>
</feature>
<evidence type="ECO:0000259" key="12">
    <source>
        <dbReference type="PROSITE" id="PS50050"/>
    </source>
</evidence>
<keyword evidence="14" id="KW-1185">Reference proteome</keyword>
<keyword evidence="4 11" id="KW-1133">Transmembrane helix</keyword>
<dbReference type="AlphaFoldDB" id="A0A3L5TUL3"/>
<comment type="caution">
    <text evidence="9">Lacks conserved residue(s) required for the propagation of feature annotation.</text>
</comment>
<evidence type="ECO:0000256" key="4">
    <source>
        <dbReference type="ARBA" id="ARBA00022989"/>
    </source>
</evidence>
<evidence type="ECO:0000256" key="2">
    <source>
        <dbReference type="ARBA" id="ARBA00022692"/>
    </source>
</evidence>
<dbReference type="InterPro" id="IPR047526">
    <property type="entry name" value="TNR19/27/EDAR"/>
</dbReference>
<feature type="region of interest" description="Disordered" evidence="10">
    <location>
        <begin position="348"/>
        <end position="369"/>
    </location>
</feature>
<evidence type="ECO:0000313" key="14">
    <source>
        <dbReference type="Proteomes" id="UP000266721"/>
    </source>
</evidence>
<evidence type="ECO:0000256" key="8">
    <source>
        <dbReference type="ARBA" id="ARBA00023180"/>
    </source>
</evidence>
<keyword evidence="2 11" id="KW-0812">Transmembrane</keyword>
<keyword evidence="7" id="KW-0675">Receptor</keyword>
<reference evidence="13 14" key="1">
    <citation type="journal article" date="2016" name="PLoS ONE">
        <title>A First Insight into the Genome of the Filter-Feeder Mussel Mytilus galloprovincialis.</title>
        <authorList>
            <person name="Murgarella M."/>
            <person name="Puiu D."/>
            <person name="Novoa B."/>
            <person name="Figueras A."/>
            <person name="Posada D."/>
            <person name="Canchaya C."/>
        </authorList>
    </citation>
    <scope>NUCLEOTIDE SEQUENCE [LARGE SCALE GENOMIC DNA]</scope>
    <source>
        <tissue evidence="13">Muscle</tissue>
    </source>
</reference>
<comment type="subcellular location">
    <subcellularLocation>
        <location evidence="1">Membrane</location>
        <topology evidence="1">Single-pass membrane protein</topology>
    </subcellularLocation>
</comment>
<dbReference type="GO" id="GO:0043123">
    <property type="term" value="P:positive regulation of canonical NF-kappaB signal transduction"/>
    <property type="evidence" value="ECO:0007669"/>
    <property type="project" value="InterPro"/>
</dbReference>
<feature type="transmembrane region" description="Helical" evidence="11">
    <location>
        <begin position="268"/>
        <end position="291"/>
    </location>
</feature>
<keyword evidence="8" id="KW-0325">Glycoprotein</keyword>